<dbReference type="SUPFAM" id="SSF46689">
    <property type="entry name" value="Homeodomain-like"/>
    <property type="match status" value="1"/>
</dbReference>
<dbReference type="PROSITE" id="PS50977">
    <property type="entry name" value="HTH_TETR_2"/>
    <property type="match status" value="1"/>
</dbReference>
<keyword evidence="1 2" id="KW-0238">DNA-binding</keyword>
<feature type="region of interest" description="Disordered" evidence="3">
    <location>
        <begin position="1"/>
        <end position="26"/>
    </location>
</feature>
<evidence type="ECO:0000256" key="2">
    <source>
        <dbReference type="PROSITE-ProRule" id="PRU00335"/>
    </source>
</evidence>
<evidence type="ECO:0000313" key="5">
    <source>
        <dbReference type="EMBL" id="MDV5825428.1"/>
    </source>
</evidence>
<dbReference type="InterPro" id="IPR050109">
    <property type="entry name" value="HTH-type_TetR-like_transc_reg"/>
</dbReference>
<sequence>MSEEADNMPEQVSGPPRRRQRRKEARPSEIVEAALELFAERGFGATRMEDVARRAGVAKGTLFVYFPTKQDLFRAVARTITAGNLERLQAIASNLERPIVEVIPALLAHAAIIAETRVPSLIRLLISESRLFPDLARVWHDEVVSNVLGLLTSAIERAQERGELHDGDPQLIAFSIIGPMFSGLIFREVMSGVDAELPDLQKLAAQHAQVILRGLVKEARPEEAQRRS</sequence>
<feature type="domain" description="HTH tetR-type" evidence="4">
    <location>
        <begin position="24"/>
        <end position="84"/>
    </location>
</feature>
<organism evidence="5 6">
    <name type="scientific">Sphingobium naphthae</name>
    <dbReference type="NCBI Taxonomy" id="1886786"/>
    <lineage>
        <taxon>Bacteria</taxon>
        <taxon>Pseudomonadati</taxon>
        <taxon>Pseudomonadota</taxon>
        <taxon>Alphaproteobacteria</taxon>
        <taxon>Sphingomonadales</taxon>
        <taxon>Sphingomonadaceae</taxon>
        <taxon>Sphingobium</taxon>
    </lineage>
</organism>
<evidence type="ECO:0000256" key="3">
    <source>
        <dbReference type="SAM" id="MobiDB-lite"/>
    </source>
</evidence>
<dbReference type="RefSeq" id="WP_317517935.1">
    <property type="nucleotide sequence ID" value="NZ_JAPTHD010000011.1"/>
</dbReference>
<name>A0ABU4A0Y6_9SPHN</name>
<comment type="caution">
    <text evidence="5">The sequence shown here is derived from an EMBL/GenBank/DDBJ whole genome shotgun (WGS) entry which is preliminary data.</text>
</comment>
<dbReference type="PRINTS" id="PR00455">
    <property type="entry name" value="HTHTETR"/>
</dbReference>
<gene>
    <name evidence="5" type="ORF">O0R41_17620</name>
</gene>
<dbReference type="SUPFAM" id="SSF48498">
    <property type="entry name" value="Tetracyclin repressor-like, C-terminal domain"/>
    <property type="match status" value="1"/>
</dbReference>
<keyword evidence="6" id="KW-1185">Reference proteome</keyword>
<dbReference type="InterPro" id="IPR036271">
    <property type="entry name" value="Tet_transcr_reg_TetR-rel_C_sf"/>
</dbReference>
<evidence type="ECO:0000313" key="6">
    <source>
        <dbReference type="Proteomes" id="UP001185984"/>
    </source>
</evidence>
<dbReference type="Gene3D" id="1.10.357.10">
    <property type="entry name" value="Tetracycline Repressor, domain 2"/>
    <property type="match status" value="1"/>
</dbReference>
<feature type="DNA-binding region" description="H-T-H motif" evidence="2">
    <location>
        <begin position="47"/>
        <end position="66"/>
    </location>
</feature>
<dbReference type="InterPro" id="IPR009057">
    <property type="entry name" value="Homeodomain-like_sf"/>
</dbReference>
<dbReference type="PANTHER" id="PTHR30055:SF223">
    <property type="entry name" value="HTH-TYPE TRANSCRIPTIONAL REGULATOR UIDR"/>
    <property type="match status" value="1"/>
</dbReference>
<dbReference type="Pfam" id="PF00440">
    <property type="entry name" value="TetR_N"/>
    <property type="match status" value="1"/>
</dbReference>
<dbReference type="InterPro" id="IPR039536">
    <property type="entry name" value="TetR_C_Proteobacteria"/>
</dbReference>
<dbReference type="PANTHER" id="PTHR30055">
    <property type="entry name" value="HTH-TYPE TRANSCRIPTIONAL REGULATOR RUTR"/>
    <property type="match status" value="1"/>
</dbReference>
<dbReference type="EMBL" id="JAPTHD010000011">
    <property type="protein sequence ID" value="MDV5825428.1"/>
    <property type="molecule type" value="Genomic_DNA"/>
</dbReference>
<dbReference type="InterPro" id="IPR001647">
    <property type="entry name" value="HTH_TetR"/>
</dbReference>
<accession>A0ABU4A0Y6</accession>
<protein>
    <submittedName>
        <fullName evidence="5">TetR/AcrR family transcriptional regulator</fullName>
    </submittedName>
</protein>
<dbReference type="Pfam" id="PF14246">
    <property type="entry name" value="TetR_C_7"/>
    <property type="match status" value="1"/>
</dbReference>
<proteinExistence type="predicted"/>
<evidence type="ECO:0000259" key="4">
    <source>
        <dbReference type="PROSITE" id="PS50977"/>
    </source>
</evidence>
<reference evidence="6" key="1">
    <citation type="journal article" date="2022" name="J Environ Chem Eng">
        <title>Biodegradation of petroleum oil using a constructed nonpathogenic and heavy metal-tolerant bacterial consortium isolated from marine sponges.</title>
        <authorList>
            <person name="Dechsakulwatana C."/>
            <person name="Rungsihiranrut A."/>
            <person name="Muangchinda C."/>
            <person name="Ningthoujam R."/>
            <person name="Klankeo P."/>
            <person name="Pinyakong O."/>
        </authorList>
    </citation>
    <scope>NUCLEOTIDE SEQUENCE [LARGE SCALE GENOMIC DNA]</scope>
    <source>
        <strain evidence="6">MO2-4</strain>
    </source>
</reference>
<dbReference type="Proteomes" id="UP001185984">
    <property type="component" value="Unassembled WGS sequence"/>
</dbReference>
<evidence type="ECO:0000256" key="1">
    <source>
        <dbReference type="ARBA" id="ARBA00023125"/>
    </source>
</evidence>